<dbReference type="EMBL" id="CAJJDN010000073">
    <property type="protein sequence ID" value="CAD8100360.1"/>
    <property type="molecule type" value="Genomic_DNA"/>
</dbReference>
<reference evidence="1" key="1">
    <citation type="submission" date="2021-01" db="EMBL/GenBank/DDBJ databases">
        <authorList>
            <consortium name="Genoscope - CEA"/>
            <person name="William W."/>
        </authorList>
    </citation>
    <scope>NUCLEOTIDE SEQUENCE</scope>
</reference>
<evidence type="ECO:0000313" key="2">
    <source>
        <dbReference type="Proteomes" id="UP000692954"/>
    </source>
</evidence>
<evidence type="ECO:0000313" key="1">
    <source>
        <dbReference type="EMBL" id="CAD8100360.1"/>
    </source>
</evidence>
<proteinExistence type="predicted"/>
<gene>
    <name evidence="1" type="ORF">PSON_ATCC_30995.1.T0730207</name>
</gene>
<organism evidence="1 2">
    <name type="scientific">Paramecium sonneborni</name>
    <dbReference type="NCBI Taxonomy" id="65129"/>
    <lineage>
        <taxon>Eukaryota</taxon>
        <taxon>Sar</taxon>
        <taxon>Alveolata</taxon>
        <taxon>Ciliophora</taxon>
        <taxon>Intramacronucleata</taxon>
        <taxon>Oligohymenophorea</taxon>
        <taxon>Peniculida</taxon>
        <taxon>Parameciidae</taxon>
        <taxon>Paramecium</taxon>
    </lineage>
</organism>
<sequence>MRQNQLFQQRRLAIHNYAEIMQQLKRSWIQNSSYFQENNFKDKLLQALRIYQYLLKTKC</sequence>
<dbReference type="AlphaFoldDB" id="A0A8S1PBB0"/>
<protein>
    <submittedName>
        <fullName evidence="1">Uncharacterized protein</fullName>
    </submittedName>
</protein>
<dbReference type="Proteomes" id="UP000692954">
    <property type="component" value="Unassembled WGS sequence"/>
</dbReference>
<name>A0A8S1PBB0_9CILI</name>
<keyword evidence="2" id="KW-1185">Reference proteome</keyword>
<accession>A0A8S1PBB0</accession>
<comment type="caution">
    <text evidence="1">The sequence shown here is derived from an EMBL/GenBank/DDBJ whole genome shotgun (WGS) entry which is preliminary data.</text>
</comment>